<sequence>MRLLESYPVWCECIKTATERREFERMVNGRNPGMARAIVREMAAGKQLFAAAGALHMIGPKGLPALLRKQGYEVTLMEFPTSPMP</sequence>
<name>A0A645IND2_9ZZZZ</name>
<proteinExistence type="predicted"/>
<dbReference type="AlphaFoldDB" id="A0A645IND2"/>
<dbReference type="Pfam" id="PF01963">
    <property type="entry name" value="TraB_PrgY_gumN"/>
    <property type="match status" value="1"/>
</dbReference>
<gene>
    <name evidence="1" type="ORF">SDC9_200518</name>
</gene>
<evidence type="ECO:0008006" key="2">
    <source>
        <dbReference type="Google" id="ProtNLM"/>
    </source>
</evidence>
<protein>
    <recommendedName>
        <fullName evidence="2">TraB/GumN family protein</fullName>
    </recommendedName>
</protein>
<accession>A0A645IND2</accession>
<dbReference type="InterPro" id="IPR002816">
    <property type="entry name" value="TraB/PrgY/GumN_fam"/>
</dbReference>
<evidence type="ECO:0000313" key="1">
    <source>
        <dbReference type="EMBL" id="MPN52855.1"/>
    </source>
</evidence>
<dbReference type="EMBL" id="VSSQ01119365">
    <property type="protein sequence ID" value="MPN52855.1"/>
    <property type="molecule type" value="Genomic_DNA"/>
</dbReference>
<reference evidence="1" key="1">
    <citation type="submission" date="2019-08" db="EMBL/GenBank/DDBJ databases">
        <authorList>
            <person name="Kucharzyk K."/>
            <person name="Murdoch R.W."/>
            <person name="Higgins S."/>
            <person name="Loffler F."/>
        </authorList>
    </citation>
    <scope>NUCLEOTIDE SEQUENCE</scope>
</reference>
<comment type="caution">
    <text evidence="1">The sequence shown here is derived from an EMBL/GenBank/DDBJ whole genome shotgun (WGS) entry which is preliminary data.</text>
</comment>
<organism evidence="1">
    <name type="scientific">bioreactor metagenome</name>
    <dbReference type="NCBI Taxonomy" id="1076179"/>
    <lineage>
        <taxon>unclassified sequences</taxon>
        <taxon>metagenomes</taxon>
        <taxon>ecological metagenomes</taxon>
    </lineage>
</organism>